<keyword evidence="3" id="KW-0812">Transmembrane</keyword>
<dbReference type="Gene3D" id="3.40.50.1820">
    <property type="entry name" value="alpha/beta hydrolase"/>
    <property type="match status" value="1"/>
</dbReference>
<feature type="compositionally biased region" description="Basic and acidic residues" evidence="2">
    <location>
        <begin position="406"/>
        <end position="416"/>
    </location>
</feature>
<evidence type="ECO:0000256" key="2">
    <source>
        <dbReference type="SAM" id="MobiDB-lite"/>
    </source>
</evidence>
<dbReference type="Proteomes" id="UP000419144">
    <property type="component" value="Unassembled WGS sequence"/>
</dbReference>
<dbReference type="InterPro" id="IPR029058">
    <property type="entry name" value="AB_hydrolase_fold"/>
</dbReference>
<dbReference type="GO" id="GO:0016787">
    <property type="term" value="F:hydrolase activity"/>
    <property type="evidence" value="ECO:0007669"/>
    <property type="project" value="UniProtKB-KW"/>
</dbReference>
<gene>
    <name evidence="5" type="ORF">LtaPh_1503700</name>
</gene>
<feature type="compositionally biased region" description="Basic residues" evidence="2">
    <location>
        <begin position="417"/>
        <end position="432"/>
    </location>
</feature>
<feature type="domain" description="BD-FAE-like" evidence="4">
    <location>
        <begin position="502"/>
        <end position="599"/>
    </location>
</feature>
<dbReference type="PANTHER" id="PTHR48081">
    <property type="entry name" value="AB HYDROLASE SUPERFAMILY PROTEIN C4A8.06C"/>
    <property type="match status" value="1"/>
</dbReference>
<comment type="caution">
    <text evidence="5">The sequence shown here is derived from an EMBL/GenBank/DDBJ whole genome shotgun (WGS) entry which is preliminary data.</text>
</comment>
<proteinExistence type="predicted"/>
<organism evidence="5 6">
    <name type="scientific">Leishmania tarentolae</name>
    <name type="common">Sauroleishmania tarentolae</name>
    <dbReference type="NCBI Taxonomy" id="5689"/>
    <lineage>
        <taxon>Eukaryota</taxon>
        <taxon>Discoba</taxon>
        <taxon>Euglenozoa</taxon>
        <taxon>Kinetoplastea</taxon>
        <taxon>Metakinetoplastina</taxon>
        <taxon>Trypanosomatida</taxon>
        <taxon>Trypanosomatidae</taxon>
        <taxon>Leishmaniinae</taxon>
        <taxon>Leishmania</taxon>
        <taxon>lizard Leishmania</taxon>
    </lineage>
</organism>
<dbReference type="Pfam" id="PF20434">
    <property type="entry name" value="BD-FAE"/>
    <property type="match status" value="1"/>
</dbReference>
<sequence>MLPCSIRQIVWMLTSALQLIYALSTGVVWMMQMLRFFIYVACVGGCFVPHWWWYLTSPNIIRRVSYRSSEKTKVRNILRVLGAEGVDLRELLRKDSSAQAARSAPSPAAATVASGGHHDRELRNGNGHLPHTVDGEVDDRSLFQLHPSSPFGSLPRGEASGSGCVQRTPHGLSSEPFGRDSDSYDETSFVLPSSQRRRRPPPSHSALARACLGGTKASRSSPRSTTTLERLMEAVTCNVNPADGSAMRSLPLRRRQQSQLQRPVIADAAACRSCRPEDIKQRQGVDKSPFVTTTERAEAHGGSSSSGGADSHSQTIRCNASGDAAAVLRAAPEGTTAGPMSRGRLGDSRQHVQGYEGRPVYYETLPPGNASTDPMLRDVLAAFHNAEGSGVTRELSHPGHRSGPHMRRDGGVTERRGPRRRSRAPLPRRHGRAASETLSPLQAKPHTRTFSEERLFAELDEEDEEDRMNLHNRATVDIILPVPLDDITKTFEYTQKNKRLRRKRFPVVIDVSGVVWIIGSHLWSTMIARVLAQRGYVVFCPDYRNFPQTTMEGMTLDISDSIAWVLNNAERYNGDLNNVTLIGQSAGAHLTMMSLLSQAQLSAYRHNAEKGIHEGVPPPSDVAYNVPRYNPRESIHRYVGLSGMYNIEGLVDHFNRRGLTTPVLYQIAGGRDQLARYTIHAYFDDRRGGDTGEVLPDNIFDFFPQRMFFVHGDADKSAPVTESATLVGVMRAAQERDTLRRSAYSEEVRRHAQRSRRLLPAVAAAAAGEVKSSATATATTGFEAASAAVPSRRATVAVFDTMDSAEGATAVEEEGFGAVVRLADSGAITYAHSQHPVNKDAAPCAKAPSSRSHSYGTGAPHASTLSRTTISPIMPPSREDRPRSPVEIGFLVVSGGRHSDAFVDECIAAGRSCCVDFLCDYEATADTQNNASQWGVHGHHVEGASGSSLSDSLWTSSSPAANKAPLLSAQMPAMSAIPDAVLPLAVPYEDRSLLLRLCTMISPF</sequence>
<name>A0A640KDG0_LEITA</name>
<reference evidence="5" key="1">
    <citation type="submission" date="2019-11" db="EMBL/GenBank/DDBJ databases">
        <title>Leishmania tarentolae CDS.</title>
        <authorList>
            <person name="Goto Y."/>
            <person name="Yamagishi J."/>
        </authorList>
    </citation>
    <scope>NUCLEOTIDE SEQUENCE [LARGE SCALE GENOMIC DNA]</scope>
    <source>
        <strain evidence="5">Parrot Tar II</strain>
    </source>
</reference>
<dbReference type="OrthoDB" id="6495301at2759"/>
<dbReference type="VEuPathDB" id="TriTrypDB:LtaPh_1503700"/>
<feature type="transmembrane region" description="Helical" evidence="3">
    <location>
        <begin position="36"/>
        <end position="55"/>
    </location>
</feature>
<keyword evidence="1" id="KW-0378">Hydrolase</keyword>
<dbReference type="InterPro" id="IPR050300">
    <property type="entry name" value="GDXG_lipolytic_enzyme"/>
</dbReference>
<dbReference type="InterPro" id="IPR049492">
    <property type="entry name" value="BD-FAE-like_dom"/>
</dbReference>
<feature type="compositionally biased region" description="Low complexity" evidence="2">
    <location>
        <begin position="98"/>
        <end position="114"/>
    </location>
</feature>
<dbReference type="EMBL" id="BLBS01000019">
    <property type="protein sequence ID" value="GET87221.1"/>
    <property type="molecule type" value="Genomic_DNA"/>
</dbReference>
<feature type="region of interest" description="Disordered" evidence="2">
    <location>
        <begin position="98"/>
        <end position="206"/>
    </location>
</feature>
<feature type="compositionally biased region" description="Basic and acidic residues" evidence="2">
    <location>
        <begin position="131"/>
        <end position="141"/>
    </location>
</feature>
<protein>
    <recommendedName>
        <fullName evidence="4">BD-FAE-like domain-containing protein</fullName>
    </recommendedName>
</protein>
<evidence type="ECO:0000313" key="6">
    <source>
        <dbReference type="Proteomes" id="UP000419144"/>
    </source>
</evidence>
<accession>A0A640KDG0</accession>
<feature type="region of interest" description="Disordered" evidence="2">
    <location>
        <begin position="390"/>
        <end position="439"/>
    </location>
</feature>
<evidence type="ECO:0000256" key="1">
    <source>
        <dbReference type="ARBA" id="ARBA00022801"/>
    </source>
</evidence>
<feature type="region of interest" description="Disordered" evidence="2">
    <location>
        <begin position="295"/>
        <end position="315"/>
    </location>
</feature>
<feature type="transmembrane region" description="Helical" evidence="3">
    <location>
        <begin position="9"/>
        <end position="30"/>
    </location>
</feature>
<dbReference type="AlphaFoldDB" id="A0A640KDG0"/>
<evidence type="ECO:0000259" key="4">
    <source>
        <dbReference type="Pfam" id="PF20434"/>
    </source>
</evidence>
<feature type="transmembrane region" description="Helical" evidence="3">
    <location>
        <begin position="505"/>
        <end position="523"/>
    </location>
</feature>
<keyword evidence="3" id="KW-1133">Transmembrane helix</keyword>
<evidence type="ECO:0000256" key="3">
    <source>
        <dbReference type="SAM" id="Phobius"/>
    </source>
</evidence>
<dbReference type="SUPFAM" id="SSF53474">
    <property type="entry name" value="alpha/beta-Hydrolases"/>
    <property type="match status" value="1"/>
</dbReference>
<keyword evidence="6" id="KW-1185">Reference proteome</keyword>
<keyword evidence="3" id="KW-0472">Membrane</keyword>
<feature type="region of interest" description="Disordered" evidence="2">
    <location>
        <begin position="838"/>
        <end position="882"/>
    </location>
</feature>
<evidence type="ECO:0000313" key="5">
    <source>
        <dbReference type="EMBL" id="GET87221.1"/>
    </source>
</evidence>
<dbReference type="PANTHER" id="PTHR48081:SF33">
    <property type="entry name" value="KYNURENINE FORMAMIDASE"/>
    <property type="match status" value="1"/>
</dbReference>